<keyword evidence="3" id="KW-1185">Reference proteome</keyword>
<dbReference type="CDD" id="cd02440">
    <property type="entry name" value="AdoMet_MTases"/>
    <property type="match status" value="1"/>
</dbReference>
<proteinExistence type="inferred from homology"/>
<comment type="catalytic activity">
    <reaction evidence="1">
        <text>guanosine(1516) in 16S rRNA + S-adenosyl-L-methionine = N(2)-methylguanosine(1516) in 16S rRNA + S-adenosyl-L-homocysteine + H(+)</text>
        <dbReference type="Rhea" id="RHEA:43220"/>
        <dbReference type="Rhea" id="RHEA-COMP:10412"/>
        <dbReference type="Rhea" id="RHEA-COMP:10413"/>
        <dbReference type="ChEBI" id="CHEBI:15378"/>
        <dbReference type="ChEBI" id="CHEBI:57856"/>
        <dbReference type="ChEBI" id="CHEBI:59789"/>
        <dbReference type="ChEBI" id="CHEBI:74269"/>
        <dbReference type="ChEBI" id="CHEBI:74481"/>
        <dbReference type="EC" id="2.1.1.242"/>
    </reaction>
</comment>
<dbReference type="EMBL" id="RAQO01000001">
    <property type="protein sequence ID" value="RKF22163.1"/>
    <property type="molecule type" value="Genomic_DNA"/>
</dbReference>
<comment type="caution">
    <text evidence="1">Lacks conserved residue(s) required for the propagation of feature annotation.</text>
</comment>
<keyword evidence="1 2" id="KW-0489">Methyltransferase</keyword>
<gene>
    <name evidence="1" type="primary">rsmJ</name>
    <name evidence="2" type="ORF">DBZ36_00515</name>
</gene>
<dbReference type="RefSeq" id="WP_120352966.1">
    <property type="nucleotide sequence ID" value="NZ_RAQO01000001.1"/>
</dbReference>
<dbReference type="HAMAP" id="MF_01523">
    <property type="entry name" value="16SrRNA_methyltr_J"/>
    <property type="match status" value="1"/>
</dbReference>
<dbReference type="GO" id="GO:0005737">
    <property type="term" value="C:cytoplasm"/>
    <property type="evidence" value="ECO:0007669"/>
    <property type="project" value="UniProtKB-SubCell"/>
</dbReference>
<comment type="similarity">
    <text evidence="1">Belongs to the methyltransferase superfamily. RsmJ family.</text>
</comment>
<dbReference type="PANTHER" id="PTHR36112">
    <property type="entry name" value="RIBOSOMAL RNA SMALL SUBUNIT METHYLTRANSFERASE J"/>
    <property type="match status" value="1"/>
</dbReference>
<comment type="function">
    <text evidence="1">Specifically methylates the guanosine in position 1516 of 16S rRNA.</text>
</comment>
<keyword evidence="1" id="KW-0949">S-adenosyl-L-methionine</keyword>
<keyword evidence="1" id="KW-0963">Cytoplasm</keyword>
<comment type="subcellular location">
    <subcellularLocation>
        <location evidence="1">Cytoplasm</location>
    </subcellularLocation>
</comment>
<keyword evidence="1 2" id="KW-0808">Transferase</keyword>
<organism evidence="2 3">
    <name type="scientific">Alginatibacterium sediminis</name>
    <dbReference type="NCBI Taxonomy" id="2164068"/>
    <lineage>
        <taxon>Bacteria</taxon>
        <taxon>Pseudomonadati</taxon>
        <taxon>Pseudomonadota</taxon>
        <taxon>Gammaproteobacteria</taxon>
        <taxon>Alteromonadales</taxon>
        <taxon>Alteromonadaceae</taxon>
        <taxon>Alginatibacterium</taxon>
    </lineage>
</organism>
<dbReference type="Gene3D" id="3.40.50.150">
    <property type="entry name" value="Vaccinia Virus protein VP39"/>
    <property type="match status" value="1"/>
</dbReference>
<feature type="binding site" evidence="1">
    <location>
        <begin position="120"/>
        <end position="121"/>
    </location>
    <ligand>
        <name>S-adenosyl-L-methionine</name>
        <dbReference type="ChEBI" id="CHEBI:59789"/>
    </ligand>
</feature>
<dbReference type="InterPro" id="IPR007536">
    <property type="entry name" value="16SrRNA_methylTrfase_J"/>
</dbReference>
<feature type="binding site" evidence="1">
    <location>
        <position position="172"/>
    </location>
    <ligand>
        <name>S-adenosyl-L-methionine</name>
        <dbReference type="ChEBI" id="CHEBI:59789"/>
    </ligand>
</feature>
<keyword evidence="1" id="KW-0698">rRNA processing</keyword>
<name>A0A420ENC9_9ALTE</name>
<feature type="binding site" evidence="1">
    <location>
        <begin position="104"/>
        <end position="105"/>
    </location>
    <ligand>
        <name>S-adenosyl-L-methionine</name>
        <dbReference type="ChEBI" id="CHEBI:59789"/>
    </ligand>
</feature>
<protein>
    <recommendedName>
        <fullName evidence="1">Ribosomal RNA small subunit methyltransferase J</fullName>
        <ecNumber evidence="1">2.1.1.242</ecNumber>
    </recommendedName>
    <alternativeName>
        <fullName evidence="1">16S rRNA m2G1516 methyltransferase</fullName>
    </alternativeName>
    <alternativeName>
        <fullName evidence="1">rRNA (guanine-N(2)-)-methyltransferase</fullName>
    </alternativeName>
</protein>
<evidence type="ECO:0000313" key="3">
    <source>
        <dbReference type="Proteomes" id="UP000286482"/>
    </source>
</evidence>
<accession>A0A420ENC9</accession>
<dbReference type="SUPFAM" id="SSF53335">
    <property type="entry name" value="S-adenosyl-L-methionine-dependent methyltransferases"/>
    <property type="match status" value="1"/>
</dbReference>
<reference evidence="2 3" key="1">
    <citation type="submission" date="2018-09" db="EMBL/GenBank/DDBJ databases">
        <authorList>
            <person name="Wang Z."/>
        </authorList>
    </citation>
    <scope>NUCLEOTIDE SEQUENCE [LARGE SCALE GENOMIC DNA]</scope>
    <source>
        <strain evidence="2 3">ALS 81</strain>
    </source>
</reference>
<evidence type="ECO:0000313" key="2">
    <source>
        <dbReference type="EMBL" id="RKF22163.1"/>
    </source>
</evidence>
<dbReference type="OrthoDB" id="3191794at2"/>
<dbReference type="Pfam" id="PF04445">
    <property type="entry name" value="SAM_MT"/>
    <property type="match status" value="1"/>
</dbReference>
<evidence type="ECO:0000256" key="1">
    <source>
        <dbReference type="HAMAP-Rule" id="MF_01523"/>
    </source>
</evidence>
<dbReference type="GO" id="GO:0008990">
    <property type="term" value="F:rRNA (guanine-N2-)-methyltransferase activity"/>
    <property type="evidence" value="ECO:0007669"/>
    <property type="project" value="UniProtKB-UniRule"/>
</dbReference>
<dbReference type="PANTHER" id="PTHR36112:SF1">
    <property type="entry name" value="RIBOSOMAL RNA SMALL SUBUNIT METHYLTRANSFERASE J"/>
    <property type="match status" value="1"/>
</dbReference>
<dbReference type="AlphaFoldDB" id="A0A420ENC9"/>
<dbReference type="InterPro" id="IPR029063">
    <property type="entry name" value="SAM-dependent_MTases_sf"/>
</dbReference>
<sequence length="254" mass="28318">MTTTALYCSTTSQLGLAADICSRYNLELNPSSQDTSQFFLSLDQDGLGLHWREEPKIKPLRVDFTQGKTAHRRKFGGSEAIARAVAYSKACPPSVIDATAGLGRDAFVLASLGCKVTLLERSPIVAALLEDGLRRAAYDPDIGAWVGERMHLIHTKHLSELKNYKADVVYLDPMYPEKKKKAQIKKEMRIFQLLVGKDLDADMLLPFALQSAAKRVVVKRPDYAPFLNQHKTSTFVPTKSHRFDIYSTISADKT</sequence>
<comment type="caution">
    <text evidence="2">The sequence shown here is derived from an EMBL/GenBank/DDBJ whole genome shotgun (WGS) entry which is preliminary data.</text>
</comment>
<dbReference type="Proteomes" id="UP000286482">
    <property type="component" value="Unassembled WGS sequence"/>
</dbReference>
<dbReference type="EC" id="2.1.1.242" evidence="1"/>